<name>A0AC34QHJ3_9BILA</name>
<evidence type="ECO:0000313" key="1">
    <source>
        <dbReference type="Proteomes" id="UP000887576"/>
    </source>
</evidence>
<protein>
    <submittedName>
        <fullName evidence="2">Uncharacterized protein</fullName>
    </submittedName>
</protein>
<reference evidence="2" key="1">
    <citation type="submission" date="2022-11" db="UniProtKB">
        <authorList>
            <consortium name="WormBaseParasite"/>
        </authorList>
    </citation>
    <scope>IDENTIFICATION</scope>
</reference>
<sequence>MSPQNEITTSVNFDLTDIEDIDEISNELDTEPSSDNDTFISYKKKKPTNRRFKNEMHSRIAQKEAEVDVISSSESEIQIPKVGLDEEAAAPPVEKISSEELVDEVQSLQMCPPTDHFNELEEKMNGPQWIITSSDATSSEEELGGEERDEFSFKMCQIIRRNHRFKKKSKRNNQNFGKEQAEPKVYKKSTKIEYNSGSEEEKILFSHVPLVLLGEDEL</sequence>
<organism evidence="1 2">
    <name type="scientific">Panagrolaimus sp. JU765</name>
    <dbReference type="NCBI Taxonomy" id="591449"/>
    <lineage>
        <taxon>Eukaryota</taxon>
        <taxon>Metazoa</taxon>
        <taxon>Ecdysozoa</taxon>
        <taxon>Nematoda</taxon>
        <taxon>Chromadorea</taxon>
        <taxon>Rhabditida</taxon>
        <taxon>Tylenchina</taxon>
        <taxon>Panagrolaimomorpha</taxon>
        <taxon>Panagrolaimoidea</taxon>
        <taxon>Panagrolaimidae</taxon>
        <taxon>Panagrolaimus</taxon>
    </lineage>
</organism>
<dbReference type="WBParaSite" id="JU765_v2.g16483.t1">
    <property type="protein sequence ID" value="JU765_v2.g16483.t1"/>
    <property type="gene ID" value="JU765_v2.g16483"/>
</dbReference>
<proteinExistence type="predicted"/>
<dbReference type="Proteomes" id="UP000887576">
    <property type="component" value="Unplaced"/>
</dbReference>
<accession>A0AC34QHJ3</accession>
<evidence type="ECO:0000313" key="2">
    <source>
        <dbReference type="WBParaSite" id="JU765_v2.g16483.t1"/>
    </source>
</evidence>